<evidence type="ECO:0000313" key="4">
    <source>
        <dbReference type="EMBL" id="GLY87613.1"/>
    </source>
</evidence>
<dbReference type="EMBL" id="BSTK01000008">
    <property type="protein sequence ID" value="GLY87613.1"/>
    <property type="molecule type" value="Genomic_DNA"/>
</dbReference>
<evidence type="ECO:0000256" key="2">
    <source>
        <dbReference type="SAM" id="MobiDB-lite"/>
    </source>
</evidence>
<feature type="region of interest" description="Disordered" evidence="2">
    <location>
        <begin position="1"/>
        <end position="127"/>
    </location>
</feature>
<proteinExistence type="predicted"/>
<dbReference type="AlphaFoldDB" id="A0A9W6S5Q3"/>
<evidence type="ECO:0000259" key="3">
    <source>
        <dbReference type="PROSITE" id="PS50203"/>
    </source>
</evidence>
<dbReference type="PROSITE" id="PS50203">
    <property type="entry name" value="CALPAIN_CAT"/>
    <property type="match status" value="1"/>
</dbReference>
<feature type="compositionally biased region" description="Basic and acidic residues" evidence="2">
    <location>
        <begin position="105"/>
        <end position="122"/>
    </location>
</feature>
<name>A0A9W6S5Q3_9ACTN</name>
<dbReference type="Proteomes" id="UP001165074">
    <property type="component" value="Unassembled WGS sequence"/>
</dbReference>
<gene>
    <name evidence="4" type="ORF">Airi02_055420</name>
</gene>
<comment type="caution">
    <text evidence="4">The sequence shown here is derived from an EMBL/GenBank/DDBJ whole genome shotgun (WGS) entry which is preliminary data.</text>
</comment>
<feature type="active site" evidence="1">
    <location>
        <position position="417"/>
    </location>
</feature>
<protein>
    <recommendedName>
        <fullName evidence="3">Calpain catalytic domain-containing protein</fullName>
    </recommendedName>
</protein>
<dbReference type="InterPro" id="IPR038765">
    <property type="entry name" value="Papain-like_cys_pep_sf"/>
</dbReference>
<feature type="domain" description="Calpain catalytic" evidence="3">
    <location>
        <begin position="186"/>
        <end position="438"/>
    </location>
</feature>
<dbReference type="GO" id="GO:0006508">
    <property type="term" value="P:proteolysis"/>
    <property type="evidence" value="ECO:0007669"/>
    <property type="project" value="UniProtKB-KW"/>
</dbReference>
<feature type="compositionally biased region" description="Acidic residues" evidence="2">
    <location>
        <begin position="11"/>
        <end position="21"/>
    </location>
</feature>
<dbReference type="InterPro" id="IPR022684">
    <property type="entry name" value="Calpain_cysteine_protease"/>
</dbReference>
<sequence>MAVDRTHVDSDADVETPEEEPAPERHRPPPDRPGAAGFPSRAESRRAASAANEISRQPAETTSESDEASSQATSEGTHTVEDDGLAGADVSKADYSSPGQAAESSTKDAPHVPSEESHDGLSDHAASTAGVNDDAVERGLFSGIKQAIARPDRGDEPQELTGIIDQPEFQDPHERPDMTPDRYGTPLDRSDGTRTPLFDGEPTREQAVQGTLGDCGIIATLGAVAAHLPEAIRDCVRETDDGNYEVRLHDTKFSTSSLCYEPTGRIVTLIVTPDLPVHDVLSHRPAFADSASTGAAWAPVLEKAIAGVDETWSPKRRQKWAERWDVIQPGKVPPTGYVRLNHGSHPNDRAELLTQLTGQPARSWEFPTGYDYRGRSPDQQLLDDFRSKITERKAVLVGSRDLRDSETRLPHKLHDGHAYEVTAVDAEGWIHLRNPYGHGHPEPMTAKQFRAVMRQRYTSLEE</sequence>
<feature type="compositionally biased region" description="Basic and acidic residues" evidence="2">
    <location>
        <begin position="1"/>
        <end position="10"/>
    </location>
</feature>
<dbReference type="PANTHER" id="PTHR10183">
    <property type="entry name" value="CALPAIN"/>
    <property type="match status" value="1"/>
</dbReference>
<feature type="compositionally biased region" description="Basic and acidic residues" evidence="2">
    <location>
        <begin position="170"/>
        <end position="180"/>
    </location>
</feature>
<keyword evidence="1" id="KW-0788">Thiol protease</keyword>
<feature type="region of interest" description="Disordered" evidence="2">
    <location>
        <begin position="146"/>
        <end position="204"/>
    </location>
</feature>
<dbReference type="GO" id="GO:0004198">
    <property type="term" value="F:calcium-dependent cysteine-type endopeptidase activity"/>
    <property type="evidence" value="ECO:0007669"/>
    <property type="project" value="InterPro"/>
</dbReference>
<evidence type="ECO:0000256" key="1">
    <source>
        <dbReference type="PROSITE-ProRule" id="PRU00239"/>
    </source>
</evidence>
<keyword evidence="1" id="KW-0645">Protease</keyword>
<feature type="active site" evidence="1">
    <location>
        <position position="215"/>
    </location>
</feature>
<dbReference type="PANTHER" id="PTHR10183:SF382">
    <property type="entry name" value="CALPAIN-15"/>
    <property type="match status" value="1"/>
</dbReference>
<reference evidence="4" key="1">
    <citation type="submission" date="2023-03" db="EMBL/GenBank/DDBJ databases">
        <title>Actinoallomurus iriomotensis NBRC 103684.</title>
        <authorList>
            <person name="Ichikawa N."/>
            <person name="Sato H."/>
            <person name="Tonouchi N."/>
        </authorList>
    </citation>
    <scope>NUCLEOTIDE SEQUENCE</scope>
    <source>
        <strain evidence="4">NBRC 103684</strain>
    </source>
</reference>
<dbReference type="SUPFAM" id="SSF54001">
    <property type="entry name" value="Cysteine proteinases"/>
    <property type="match status" value="1"/>
</dbReference>
<feature type="active site" evidence="1">
    <location>
        <position position="434"/>
    </location>
</feature>
<dbReference type="GO" id="GO:0005737">
    <property type="term" value="C:cytoplasm"/>
    <property type="evidence" value="ECO:0007669"/>
    <property type="project" value="TreeGrafter"/>
</dbReference>
<feature type="compositionally biased region" description="Low complexity" evidence="2">
    <location>
        <begin position="47"/>
        <end position="75"/>
    </location>
</feature>
<organism evidence="4 5">
    <name type="scientific">Actinoallomurus iriomotensis</name>
    <dbReference type="NCBI Taxonomy" id="478107"/>
    <lineage>
        <taxon>Bacteria</taxon>
        <taxon>Bacillati</taxon>
        <taxon>Actinomycetota</taxon>
        <taxon>Actinomycetes</taxon>
        <taxon>Streptosporangiales</taxon>
        <taxon>Thermomonosporaceae</taxon>
        <taxon>Actinoallomurus</taxon>
    </lineage>
</organism>
<keyword evidence="5" id="KW-1185">Reference proteome</keyword>
<evidence type="ECO:0000313" key="5">
    <source>
        <dbReference type="Proteomes" id="UP001165074"/>
    </source>
</evidence>
<dbReference type="InterPro" id="IPR001300">
    <property type="entry name" value="Peptidase_C2_calpain_cat"/>
</dbReference>
<accession>A0A9W6S5Q3</accession>
<keyword evidence="1" id="KW-0378">Hydrolase</keyword>